<gene>
    <name evidence="2" type="ORF">N7509_010274</name>
</gene>
<evidence type="ECO:0000313" key="3">
    <source>
        <dbReference type="Proteomes" id="UP001147747"/>
    </source>
</evidence>
<feature type="compositionally biased region" description="Low complexity" evidence="1">
    <location>
        <begin position="1"/>
        <end position="13"/>
    </location>
</feature>
<name>A0A9W9VR09_9EURO</name>
<reference evidence="2" key="1">
    <citation type="submission" date="2022-12" db="EMBL/GenBank/DDBJ databases">
        <authorList>
            <person name="Petersen C."/>
        </authorList>
    </citation>
    <scope>NUCLEOTIDE SEQUENCE</scope>
    <source>
        <strain evidence="2">IBT 29677</strain>
    </source>
</reference>
<dbReference type="AlphaFoldDB" id="A0A9W9VR09"/>
<proteinExistence type="predicted"/>
<evidence type="ECO:0000256" key="1">
    <source>
        <dbReference type="SAM" id="MobiDB-lite"/>
    </source>
</evidence>
<accession>A0A9W9VR09</accession>
<organism evidence="2 3">
    <name type="scientific">Penicillium cosmopolitanum</name>
    <dbReference type="NCBI Taxonomy" id="1131564"/>
    <lineage>
        <taxon>Eukaryota</taxon>
        <taxon>Fungi</taxon>
        <taxon>Dikarya</taxon>
        <taxon>Ascomycota</taxon>
        <taxon>Pezizomycotina</taxon>
        <taxon>Eurotiomycetes</taxon>
        <taxon>Eurotiomycetidae</taxon>
        <taxon>Eurotiales</taxon>
        <taxon>Aspergillaceae</taxon>
        <taxon>Penicillium</taxon>
    </lineage>
</organism>
<dbReference type="RefSeq" id="XP_056485531.1">
    <property type="nucleotide sequence ID" value="XM_056634911.1"/>
</dbReference>
<reference evidence="2" key="2">
    <citation type="journal article" date="2023" name="IMA Fungus">
        <title>Comparative genomic study of the Penicillium genus elucidates a diverse pangenome and 15 lateral gene transfer events.</title>
        <authorList>
            <person name="Petersen C."/>
            <person name="Sorensen T."/>
            <person name="Nielsen M.R."/>
            <person name="Sondergaard T.E."/>
            <person name="Sorensen J.L."/>
            <person name="Fitzpatrick D.A."/>
            <person name="Frisvad J.C."/>
            <person name="Nielsen K.L."/>
        </authorList>
    </citation>
    <scope>NUCLEOTIDE SEQUENCE</scope>
    <source>
        <strain evidence="2">IBT 29677</strain>
    </source>
</reference>
<keyword evidence="3" id="KW-1185">Reference proteome</keyword>
<dbReference type="EMBL" id="JAPZBU010000009">
    <property type="protein sequence ID" value="KAJ5387733.1"/>
    <property type="molecule type" value="Genomic_DNA"/>
</dbReference>
<dbReference type="GeneID" id="81373891"/>
<protein>
    <submittedName>
        <fullName evidence="2">Uncharacterized protein</fullName>
    </submittedName>
</protein>
<comment type="caution">
    <text evidence="2">The sequence shown here is derived from an EMBL/GenBank/DDBJ whole genome shotgun (WGS) entry which is preliminary data.</text>
</comment>
<dbReference type="Proteomes" id="UP001147747">
    <property type="component" value="Unassembled WGS sequence"/>
</dbReference>
<sequence>MALAPLPRSLAASQPRSAPHDCSPTPTLAINYPSPSELVLCHPDTAGFFYDLSSGPARPAFYRCKSSPRRLPPSCVPLQARYDNTALVPPVL</sequence>
<evidence type="ECO:0000313" key="2">
    <source>
        <dbReference type="EMBL" id="KAJ5387733.1"/>
    </source>
</evidence>
<feature type="region of interest" description="Disordered" evidence="1">
    <location>
        <begin position="1"/>
        <end position="26"/>
    </location>
</feature>